<feature type="transmembrane region" description="Helical" evidence="1">
    <location>
        <begin position="336"/>
        <end position="360"/>
    </location>
</feature>
<comment type="caution">
    <text evidence="2">The sequence shown here is derived from an EMBL/GenBank/DDBJ whole genome shotgun (WGS) entry which is preliminary data.</text>
</comment>
<feature type="transmembrane region" description="Helical" evidence="1">
    <location>
        <begin position="78"/>
        <end position="98"/>
    </location>
</feature>
<dbReference type="EMBL" id="DXCO01000009">
    <property type="protein sequence ID" value="HIY77645.1"/>
    <property type="molecule type" value="Genomic_DNA"/>
</dbReference>
<reference evidence="2" key="1">
    <citation type="journal article" date="2021" name="PeerJ">
        <title>Extensive microbial diversity within the chicken gut microbiome revealed by metagenomics and culture.</title>
        <authorList>
            <person name="Gilroy R."/>
            <person name="Ravi A."/>
            <person name="Getino M."/>
            <person name="Pursley I."/>
            <person name="Horton D.L."/>
            <person name="Alikhan N.F."/>
            <person name="Baker D."/>
            <person name="Gharbi K."/>
            <person name="Hall N."/>
            <person name="Watson M."/>
            <person name="Adriaenssens E.M."/>
            <person name="Foster-Nyarko E."/>
            <person name="Jarju S."/>
            <person name="Secka A."/>
            <person name="Antonio M."/>
            <person name="Oren A."/>
            <person name="Chaudhuri R.R."/>
            <person name="La Ragione R."/>
            <person name="Hildebrand F."/>
            <person name="Pallen M.J."/>
        </authorList>
    </citation>
    <scope>NUCLEOTIDE SEQUENCE</scope>
    <source>
        <strain evidence="2">CHK199-9574</strain>
    </source>
</reference>
<keyword evidence="1" id="KW-1133">Transmembrane helix</keyword>
<feature type="transmembrane region" description="Helical" evidence="1">
    <location>
        <begin position="525"/>
        <end position="546"/>
    </location>
</feature>
<feature type="transmembrane region" description="Helical" evidence="1">
    <location>
        <begin position="263"/>
        <end position="285"/>
    </location>
</feature>
<evidence type="ECO:0000313" key="3">
    <source>
        <dbReference type="Proteomes" id="UP000824135"/>
    </source>
</evidence>
<feature type="transmembrane region" description="Helical" evidence="1">
    <location>
        <begin position="372"/>
        <end position="392"/>
    </location>
</feature>
<feature type="transmembrane region" description="Helical" evidence="1">
    <location>
        <begin position="127"/>
        <end position="149"/>
    </location>
</feature>
<feature type="transmembrane region" description="Helical" evidence="1">
    <location>
        <begin position="447"/>
        <end position="467"/>
    </location>
</feature>
<feature type="transmembrane region" description="Helical" evidence="1">
    <location>
        <begin position="488"/>
        <end position="513"/>
    </location>
</feature>
<dbReference type="Proteomes" id="UP000824135">
    <property type="component" value="Unassembled WGS sequence"/>
</dbReference>
<organism evidence="2 3">
    <name type="scientific">Candidatus Borkfalkia excrementavium</name>
    <dbReference type="NCBI Taxonomy" id="2838505"/>
    <lineage>
        <taxon>Bacteria</taxon>
        <taxon>Bacillati</taxon>
        <taxon>Bacillota</taxon>
        <taxon>Clostridia</taxon>
        <taxon>Christensenellales</taxon>
        <taxon>Christensenellaceae</taxon>
        <taxon>Candidatus Borkfalkia</taxon>
    </lineage>
</organism>
<reference evidence="2" key="2">
    <citation type="submission" date="2021-04" db="EMBL/GenBank/DDBJ databases">
        <authorList>
            <person name="Gilroy R."/>
        </authorList>
    </citation>
    <scope>NUCLEOTIDE SEQUENCE</scope>
    <source>
        <strain evidence="2">CHK199-9574</strain>
    </source>
</reference>
<keyword evidence="1" id="KW-0812">Transmembrane</keyword>
<feature type="transmembrane region" description="Helical" evidence="1">
    <location>
        <begin position="156"/>
        <end position="183"/>
    </location>
</feature>
<feature type="transmembrane region" description="Helical" evidence="1">
    <location>
        <begin position="195"/>
        <end position="216"/>
    </location>
</feature>
<dbReference type="AlphaFoldDB" id="A0A9D1Z6A7"/>
<feature type="transmembrane region" description="Helical" evidence="1">
    <location>
        <begin position="237"/>
        <end position="257"/>
    </location>
</feature>
<feature type="transmembrane region" description="Helical" evidence="1">
    <location>
        <begin position="413"/>
        <end position="441"/>
    </location>
</feature>
<name>A0A9D1Z6A7_9FIRM</name>
<accession>A0A9D1Z6A7</accession>
<sequence length="563" mass="61568">MKDKIDFSLLGTLLKKQWRERSAAFRKGNFDAVGFIFRILLTFAFVAVFVVFFGKFLDIYLNITLNGVLDPTERLYELLSIVYIVVLIAMVISGISQINRALFAADDMKIMAALPVGARTLYVSKLIYIYLGQVLFAAVALLTVNLTVAAHASQPALFFVFTVLACFLLPLLSVGIASIFALPFHALKLALKNRFVISFIVVTLITAALLFLYAYLLEGVKEMLLGDDLKYFFNERVMTRIASVVAALYPANLIANILLGREMLVSCLVIAAALVACALISAFAIKKLLLRSLQSRISGQAKVKGARNSLVSAHSPLAALVKKEFLMIFRTPNYMFSYFAIAVVMPLMVYFCMSVGSSLVVKLIAVDCSLELSVFLTLLFGSLANVFCTTNISRDGQMFYSVKAMPVSPKTVIFSKVLLCMIVTCVSQILCSVLLCAAGYLSVLNGIFLFATGLLFGFAQVCIATRIDFDHAKFSTEPDGEIKESGNTVSSVILAGLVVSFLIGGAVVLVRMMLSLRGLANRFSYLTFVIAGGAAFLFAALGYLFLIRRLNDKYYRFSGGGLL</sequence>
<evidence type="ECO:0000313" key="2">
    <source>
        <dbReference type="EMBL" id="HIY77645.1"/>
    </source>
</evidence>
<evidence type="ECO:0000256" key="1">
    <source>
        <dbReference type="SAM" id="Phobius"/>
    </source>
</evidence>
<protein>
    <submittedName>
        <fullName evidence="2">Uncharacterized protein</fullName>
    </submittedName>
</protein>
<proteinExistence type="predicted"/>
<feature type="transmembrane region" description="Helical" evidence="1">
    <location>
        <begin position="35"/>
        <end position="57"/>
    </location>
</feature>
<keyword evidence="1" id="KW-0472">Membrane</keyword>
<gene>
    <name evidence="2" type="ORF">H9728_01235</name>
</gene>